<protein>
    <recommendedName>
        <fullName evidence="1">mRNA (guanine-N(7))-methyltransferase</fullName>
        <ecNumber evidence="1">2.1.1.56</ecNumber>
    </recommendedName>
</protein>
<dbReference type="Gene3D" id="3.40.50.150">
    <property type="entry name" value="Vaccinia Virus protein VP39"/>
    <property type="match status" value="1"/>
</dbReference>
<evidence type="ECO:0000256" key="1">
    <source>
        <dbReference type="ARBA" id="ARBA00011926"/>
    </source>
</evidence>
<evidence type="ECO:0000259" key="6">
    <source>
        <dbReference type="PROSITE" id="PS51562"/>
    </source>
</evidence>
<evidence type="ECO:0000256" key="5">
    <source>
        <dbReference type="ARBA" id="ARBA00022884"/>
    </source>
</evidence>
<dbReference type="GO" id="GO:0004482">
    <property type="term" value="F:mRNA 5'-cap (guanine-N7-)-methyltransferase activity"/>
    <property type="evidence" value="ECO:0007669"/>
    <property type="project" value="UniProtKB-EC"/>
</dbReference>
<organism evidence="7">
    <name type="scientific">viral metagenome</name>
    <dbReference type="NCBI Taxonomy" id="1070528"/>
    <lineage>
        <taxon>unclassified sequences</taxon>
        <taxon>metagenomes</taxon>
        <taxon>organismal metagenomes</taxon>
    </lineage>
</organism>
<dbReference type="InterPro" id="IPR029063">
    <property type="entry name" value="SAM-dependent_MTases_sf"/>
</dbReference>
<keyword evidence="4" id="KW-0949">S-adenosyl-L-methionine</keyword>
<dbReference type="InterPro" id="IPR039753">
    <property type="entry name" value="RG7MT1"/>
</dbReference>
<keyword evidence="3" id="KW-0808">Transferase</keyword>
<dbReference type="PANTHER" id="PTHR12189">
    <property type="entry name" value="MRNA GUANINE-7- METHYLTRANSFERASE"/>
    <property type="match status" value="1"/>
</dbReference>
<proteinExistence type="predicted"/>
<dbReference type="SUPFAM" id="SSF53335">
    <property type="entry name" value="S-adenosyl-L-methionine-dependent methyltransferases"/>
    <property type="match status" value="1"/>
</dbReference>
<dbReference type="GO" id="GO:0003723">
    <property type="term" value="F:RNA binding"/>
    <property type="evidence" value="ECO:0007669"/>
    <property type="project" value="UniProtKB-KW"/>
</dbReference>
<dbReference type="PROSITE" id="PS51562">
    <property type="entry name" value="RNA_CAP0_MT"/>
    <property type="match status" value="1"/>
</dbReference>
<reference evidence="7" key="1">
    <citation type="journal article" date="2020" name="Nature">
        <title>Giant virus diversity and host interactions through global metagenomics.</title>
        <authorList>
            <person name="Schulz F."/>
            <person name="Roux S."/>
            <person name="Paez-Espino D."/>
            <person name="Jungbluth S."/>
            <person name="Walsh D.A."/>
            <person name="Denef V.J."/>
            <person name="McMahon K.D."/>
            <person name="Konstantinidis K.T."/>
            <person name="Eloe-Fadrosh E.A."/>
            <person name="Kyrpides N.C."/>
            <person name="Woyke T."/>
        </authorList>
    </citation>
    <scope>NUCLEOTIDE SEQUENCE</scope>
    <source>
        <strain evidence="7">GVMAG-M-3300025138-11</strain>
    </source>
</reference>
<evidence type="ECO:0000256" key="2">
    <source>
        <dbReference type="ARBA" id="ARBA00022603"/>
    </source>
</evidence>
<name>A0A6C0IY68_9ZZZZ</name>
<dbReference type="Pfam" id="PF03291">
    <property type="entry name" value="mRNA_G-N7_MeTrfase"/>
    <property type="match status" value="1"/>
</dbReference>
<dbReference type="EC" id="2.1.1.56" evidence="1"/>
<accession>A0A6C0IY68</accession>
<keyword evidence="2" id="KW-0489">Methyltransferase</keyword>
<feature type="domain" description="MRNA cap 0 methyltransferase" evidence="6">
    <location>
        <begin position="974"/>
        <end position="1309"/>
    </location>
</feature>
<dbReference type="GO" id="GO:0005634">
    <property type="term" value="C:nucleus"/>
    <property type="evidence" value="ECO:0007669"/>
    <property type="project" value="TreeGrafter"/>
</dbReference>
<dbReference type="PANTHER" id="PTHR12189:SF2">
    <property type="entry name" value="MRNA CAP GUANINE-N7 METHYLTRANSFERASE"/>
    <property type="match status" value="1"/>
</dbReference>
<evidence type="ECO:0000256" key="3">
    <source>
        <dbReference type="ARBA" id="ARBA00022679"/>
    </source>
</evidence>
<evidence type="ECO:0000313" key="7">
    <source>
        <dbReference type="EMBL" id="QHT97386.1"/>
    </source>
</evidence>
<dbReference type="EMBL" id="MN740276">
    <property type="protein sequence ID" value="QHT97386.1"/>
    <property type="molecule type" value="Genomic_DNA"/>
</dbReference>
<sequence length="1482" mass="173735">MNFFSEKEKHYLKLFHDLNNSNKNIEYEIRFGSKSEINDSNFKNLLKSLKDNMNSPDAWKLSSVNCTLDIQIFKNNDINNLDNFPLRFSLLNESSISKFCKSNTLENLDYEVLYKNNNKFTGSEISELNGKGARDYRVGDKMTLDNKDYNIRFNVKNEVSLKKGRWVSENTLLRNEAVKYWKQYQAFLKSNNNKFDRLYKTFRLKTRYSFLLDNNRLDLTVVQSSKTDINLNGKYVNVPVREFMNAQILEQDKRYEVELELEVDKSRNNQFDLDNLEKDINFVLAKLNKYPIIISSKEEDIIKNIYSSYIKSNFTNIINKKLDILKDVNRYNEFVLKDEDSDKPNIKAIEDKYIENEYFKSIKNLHINTADEKSKLNDLLYKMENNRYPYNSDKNYFISPKVVSIDLKNIQPSNTKSIQNIPYSVTDKADGLGKLLYIVGTNHLDNKSISQEKIDLYDREYSGCIYLIDSNLKIFKTNIRTLQTQYYNTILNGEYLDKNLLNQDINVYKIYDLYTIGGVDKKHLPFISNDDEDITRVNLCKQLIRDIDVRFNDDSVPLDDSSNLEKMSISLKNIYIANSGLSIFDRSNDVWSKYIDKTSDYKYDGLIFTPANLPLSYSDDDRDFDLKINKTWFMNLKWKPPHENTIDFLIKEEKTTFAEYNNNSIVRANIKTKTDVNQSQNRVYFKYKTFNLQVAGYSEAKMNPCKFSKSRKNINSGRYLLENFKAKYPYCEDSHVAKIKIDSLKKEVIGNSWDFDIMEEIQTDDELIKVSGNWKENPLDIIKDDTIVEFAYKQYDSHDSRYEKDKFFRWVPLRTREDKTFKYKQGIKKQKRIYKIINKFIDKIELGKTINEDEENLFEDIKFYILSIPGLTDKNIRSVRIDEFKDIFMANIDMIKTFYPDYSYITKGLDLTYGQDKNVANNIWKTIHNPITDSMITTGLNIPDSMEDTGQYYKRDLSKKRDKSLTFCLQEFHNKIIKNDVLIKNISDKLYKDGLKTIHLLDMATGKGGDISKWVYNNISNVVGIDIIRNNIYDDIDGACIRLQNFIETNKDRIDFYRKPNINFLVGDVFENIKTGEAFKQIESNNMWVKLWKSGELNTDYSSNGFNVISMMFAIHYLFKSKTSFDNLIQNIDENLQNNGYFIGTCLDGKKLMEKFSEKNITKNKYLRGIKDGKVIWKIKNNNDSFVLENSDESLGKSIDVFISSINQEITEYVVNFDFLVDKLKEKNIVLVDKEESRELLGLPKNSENPNGLSTATFDLVYNDILNKMKGIKPPYNKKQKLYNNLLNKLSQGEKEISFMSRYFIFKKQSRTVIETEKLYSTIKLQLQKSSTLRSKLKKIVNVASINESDFERLIKDIIGYSYNTQTIVALKREITNGIRSKDINLTVKLTVKPKKKPEESTKPEKPKLKVKSKTISKKTADFEKIYGLLKQKFQKVNIAELDFTAKEKWQKIFSNFIAKFKEFETNSKYIEIVDLNKVINT</sequence>
<evidence type="ECO:0000256" key="4">
    <source>
        <dbReference type="ARBA" id="ARBA00022691"/>
    </source>
</evidence>
<dbReference type="InterPro" id="IPR004971">
    <property type="entry name" value="mRNA_G-N7_MeTrfase_dom"/>
</dbReference>
<keyword evidence="5" id="KW-0694">RNA-binding</keyword>